<accession>A0A6J5R9B6</accession>
<evidence type="ECO:0000256" key="1">
    <source>
        <dbReference type="SAM" id="MobiDB-lite"/>
    </source>
</evidence>
<reference evidence="2" key="1">
    <citation type="submission" date="2020-05" db="EMBL/GenBank/DDBJ databases">
        <authorList>
            <person name="Chiriac C."/>
            <person name="Salcher M."/>
            <person name="Ghai R."/>
            <person name="Kavagutti S V."/>
        </authorList>
    </citation>
    <scope>NUCLEOTIDE SEQUENCE</scope>
</reference>
<feature type="region of interest" description="Disordered" evidence="1">
    <location>
        <begin position="150"/>
        <end position="176"/>
    </location>
</feature>
<name>A0A6J5R9B6_9CAUD</name>
<gene>
    <name evidence="2" type="ORF">UFOVP1192_34</name>
</gene>
<sequence>MPNWCYNTLEFRLLNVDIYDLLKASLDKEVLFQFLCPLDLGYEEDGKPKWNHDVALNKWGTKWDVDGLQYSYMVTDNTFCLSFDTAWGPPTEFYMSLMDNDDVDFIRATYSEGGMEFLGQYTNDCGTIVNDQYDWDDVIPEALGEEVGLDDYSDEPVFERNGDNDYVRKQEKDETV</sequence>
<feature type="compositionally biased region" description="Basic and acidic residues" evidence="1">
    <location>
        <begin position="157"/>
        <end position="176"/>
    </location>
</feature>
<protein>
    <recommendedName>
        <fullName evidence="3">YubB ferredoxin-like domain-containing protein</fullName>
    </recommendedName>
</protein>
<proteinExistence type="predicted"/>
<evidence type="ECO:0000313" key="2">
    <source>
        <dbReference type="EMBL" id="CAB4190091.1"/>
    </source>
</evidence>
<dbReference type="Gene3D" id="3.30.70.1270">
    <property type="entry name" value="Api92-like domains"/>
    <property type="match status" value="1"/>
</dbReference>
<evidence type="ECO:0008006" key="3">
    <source>
        <dbReference type="Google" id="ProtNLM"/>
    </source>
</evidence>
<organism evidence="2">
    <name type="scientific">uncultured Caudovirales phage</name>
    <dbReference type="NCBI Taxonomy" id="2100421"/>
    <lineage>
        <taxon>Viruses</taxon>
        <taxon>Duplodnaviria</taxon>
        <taxon>Heunggongvirae</taxon>
        <taxon>Uroviricota</taxon>
        <taxon>Caudoviricetes</taxon>
        <taxon>Peduoviridae</taxon>
        <taxon>Maltschvirus</taxon>
        <taxon>Maltschvirus maltsch</taxon>
    </lineage>
</organism>
<dbReference type="EMBL" id="LR797151">
    <property type="protein sequence ID" value="CAB4190091.1"/>
    <property type="molecule type" value="Genomic_DNA"/>
</dbReference>